<name>A0AAU9WV20_9CNID</name>
<sequence length="868" mass="97292">MINWGERSDGNAIVISTSVITDAYNEIATWRKNVFLVPYGKVGRDFIDQVTWHINDWNSGSDHQHISLKAAFVLLAVGLQKPSQKSKAKDHQDVLSKRLILWRQGEINKLLHERRIIQGRIRKLKASEPPDRSKVFAKLVLEGQINSALRFLSETTSSGVLSLTDEVMSQLKQKHPNPQSAKLGSLLFGPIDDQYPESVYTEVNGEMVRQAALRTKGAGGPSGVDANGFRRILACKSFKQSSTRLCEAIATMTRTLCTQYIDPMTIEPLVANRLIPLDKGEGAVRPIGVGEVLRRICGKFVMSVVKKDVVDASGSLQLCAGQKSGSEAAIHAMHTIFESDDTDAVLLIDASNAFNALNRAAALHNIRILCPIIAIYAINTYRQPARLFVIGGKEIVSAERTTQGDPLAMGLYALSIQPLITSLQAASSVKQCWFADDASGAGSIMEIRTWWDALSTLGPDFGYFPNDRKCWIIAKPAKEESVREAFKDTSINVTVQGQKHLGAAIGSREYQEEYVSEKVTNWINDIAKLAEFALSQPQACYAAYTFGLKHRWTYFLRTLPDIQDLLEPLEDAISHMLIPAITERKCNQLDRNILALPVRLGGLGLGNPSLEARCEYASSVKVTKPLVEQIVSQSHQLPEVSLTKLAQQEVRSERSKELEHRAERIKEMAPRKTQRALDLATEKGSSAWLTVLPLQDLGFDLNKREFRDAVKLRYDWPVEDIPSTCACGEAFTVDHSMICKLGGFITQRHNELRDLEAEFLSMVCSDVEIEPVLQDISGEHLNRGSNKAQDARLDIHARGFWERHRSAFSYVRVCHPNAVSYRDLEPQQIYRLHENEKKRLYSERVLDLSMEHLRLWSLPRLAEWERSA</sequence>
<reference evidence="1 2" key="1">
    <citation type="submission" date="2022-05" db="EMBL/GenBank/DDBJ databases">
        <authorList>
            <consortium name="Genoscope - CEA"/>
            <person name="William W."/>
        </authorList>
    </citation>
    <scope>NUCLEOTIDE SEQUENCE [LARGE SCALE GENOMIC DNA]</scope>
</reference>
<protein>
    <recommendedName>
        <fullName evidence="3">Reverse transcriptase domain-containing protein</fullName>
    </recommendedName>
</protein>
<accession>A0AAU9WV20</accession>
<keyword evidence="2" id="KW-1185">Reference proteome</keyword>
<gene>
    <name evidence="1" type="ORF">PMEA_00012919</name>
</gene>
<dbReference type="PANTHER" id="PTHR48462:SF1">
    <property type="entry name" value="PROTEIN, PUTATIVE-RELATED"/>
    <property type="match status" value="1"/>
</dbReference>
<organism evidence="1 2">
    <name type="scientific">Pocillopora meandrina</name>
    <dbReference type="NCBI Taxonomy" id="46732"/>
    <lineage>
        <taxon>Eukaryota</taxon>
        <taxon>Metazoa</taxon>
        <taxon>Cnidaria</taxon>
        <taxon>Anthozoa</taxon>
        <taxon>Hexacorallia</taxon>
        <taxon>Scleractinia</taxon>
        <taxon>Astrocoeniina</taxon>
        <taxon>Pocilloporidae</taxon>
        <taxon>Pocillopora</taxon>
    </lineage>
</organism>
<proteinExistence type="predicted"/>
<dbReference type="PANTHER" id="PTHR48462">
    <property type="entry name" value="PROTEIN, PUTATIVE-RELATED"/>
    <property type="match status" value="1"/>
</dbReference>
<dbReference type="Proteomes" id="UP001159428">
    <property type="component" value="Unassembled WGS sequence"/>
</dbReference>
<evidence type="ECO:0008006" key="3">
    <source>
        <dbReference type="Google" id="ProtNLM"/>
    </source>
</evidence>
<evidence type="ECO:0000313" key="1">
    <source>
        <dbReference type="EMBL" id="CAH3127206.1"/>
    </source>
</evidence>
<dbReference type="AlphaFoldDB" id="A0AAU9WV20"/>
<comment type="caution">
    <text evidence="1">The sequence shown here is derived from an EMBL/GenBank/DDBJ whole genome shotgun (WGS) entry which is preliminary data.</text>
</comment>
<dbReference type="EMBL" id="CALNXJ010000022">
    <property type="protein sequence ID" value="CAH3127206.1"/>
    <property type="molecule type" value="Genomic_DNA"/>
</dbReference>
<evidence type="ECO:0000313" key="2">
    <source>
        <dbReference type="Proteomes" id="UP001159428"/>
    </source>
</evidence>